<comment type="function">
    <text evidence="9 11">Component of the SRB8-11 complex. The SRB8-11 complex is a regulatory module of the Mediator complex which is itself involved in regulation of basal and activated RNA polymerase II-dependent transcription. The SRB8-11 complex may be involved in the transcriptional repression of a subset of genes regulated by Mediator. It may inhibit the association of the Mediator complex with RNA polymerase II to form the holoenzyme complex.</text>
</comment>
<proteinExistence type="inferred from homology"/>
<keyword evidence="8 11" id="KW-0539">Nucleus</keyword>
<evidence type="ECO:0000256" key="12">
    <source>
        <dbReference type="SAM" id="MobiDB-lite"/>
    </source>
</evidence>
<sequence length="1644" mass="178386">MEFLKSCNTNAQAIGDFEAVAFQAFSVRRNAAPSSKLVDRGSLEDLRAAEADLRQSQHLVVQDVSRLWIWFFRACTVDKVGQKPEDLPTIDGYIFQREQYGVMKASELARPMSMRPLNPPSASASTPSTPIATKGPLGSGGRPSDQPQPHDSCAIYELFTSSVVALLMYHLVKDQDAIALNYRTFISKPADSNDSDKSKANPVTPLFWMVSINVFWASSGSLIISLFSLLKSDIHCLEQVTSIEEQKLLLGRCIRVSPNGSLARIVSFEDPLDTALEDTNQRMQRKRLKTGSAEQNIEKWKSSVKRWLALRGYAITNLESATSWVKIRVGQSKSAAVSSPAFSSQSREILWPRALCFFYDDPGGEAASLFRFGGSQKERLLEWFETEQSPGFRDPVEVAQQWFLGKPGRDKLIDGRRKAKKAEEEAARPKEELPGGLFPSSPLNSRTGVYGELQAVSGVYPTPPDGLLPGTGISSGDTPGISGTTANTLLPPGGNNPAINLLGPLDNVSIEEQHRLATSPQFPTSFDQFNTTNGNDDDLFEDMDGDNFEGSGVTDADFNFFDEPDGDDVDMLDAPAIQEGKPTPSKKAPREKPVQHVPVTTNRDESADVSDPMAALEDALAVASDPVDTKPTPQSLEPMKTVPSNPSASDSQGQSEFFRSLPISPPRKAPTPPLSPQDIHERLLPSPMKKKTPSQNMKELDNGHVGESVFDPFVFSQKMKLSDAKYIDGRFISSQAKLVIPEDDEKIAPKQPASLRNIPLLTKLRYAIGVASSKAIPEIASLARADDDFSDTSSDKSSILDDDLDLVEDLQSLPPEPLSAALIATGKRKLPTDGNATPISTTSFADSFGGDFLDVFGLQTDESSLAALEPDPWDWSLISVPGPIECHSNNGRYNIPLFSQDSVSMPNTPTSQPDLTDIPDEKPLSSKDSIAIAQIVTDQITFATLDILHETDEGGPVDTGDVTGLFTSLTLRGAVRHLFPKATECSVSNLASIHDVFPDPSTQAKSQQRPPARKPNEPAPVPGHHVYQINTPYMRVRRGDTLWDMLPPALAFWEVLGLAPSSPAKNVVSFCVYPHSESIIPCLENFMLNMQVAYESCKLGNHVKGDTVPEYGRGLVPCKIGSSKTSRAVYKALRDTCISLGKLLSMKHAQMNVKDDQKTNAFVIYMIDPFNDPSAIWELCSSFWALFQSYGQGPTNRPDYVAKPDLVLQIVPIKYIASLDVPITLATSTYASLAREVYDRCPPSAPSEDKTPLSIYSAPSFQLEEAIPRRIPFIFSVETPQDLLRENSYIHIGYAISLDGSWVTAAWTDGCGKSQAVISYNLGTRAFGEIAKEIWQTTFEILQARRVMWRVCIAKAGVMEREEIEAWVFLASCPPQPNFLTTLLAVDTNPPFAFTPSITSPPSQSTSAANASANTPGSTPQAGISPDPHSLTPAATPSAEPATDPTTDPEARLIDTTDESWGVILSHRLHNTHSTVEFRPCVISGLLVKRGLSTPPPLPQPDPSPSSPPTSFDPSLASTPGPIIIGVNIVWICAVNPIRSAASTPSAFPSANDGVSPGTPGGGVTPSSASTTNPSLQDRGSMNIMWTPNMQTRVTAENLLKEVLAQYRGLGTLARLKGVRGTRGGTVPWHIAVAKRGVEGLGRV</sequence>
<dbReference type="PANTHER" id="PTHR48249:SF3">
    <property type="entry name" value="MEDIATOR OF RNA POLYMERASE II TRANSCRIPTION SUBUNIT 13"/>
    <property type="match status" value="1"/>
</dbReference>
<evidence type="ECO:0000256" key="3">
    <source>
        <dbReference type="ARBA" id="ARBA00019618"/>
    </source>
</evidence>
<dbReference type="GO" id="GO:0045944">
    <property type="term" value="P:positive regulation of transcription by RNA polymerase II"/>
    <property type="evidence" value="ECO:0007669"/>
    <property type="project" value="TreeGrafter"/>
</dbReference>
<evidence type="ECO:0000259" key="15">
    <source>
        <dbReference type="Pfam" id="PF18296"/>
    </source>
</evidence>
<feature type="compositionally biased region" description="Low complexity" evidence="12">
    <location>
        <begin position="120"/>
        <end position="133"/>
    </location>
</feature>
<keyword evidence="6 11" id="KW-0010">Activator</keyword>
<organism evidence="16 17">
    <name type="scientific">Dendryphion nanum</name>
    <dbReference type="NCBI Taxonomy" id="256645"/>
    <lineage>
        <taxon>Eukaryota</taxon>
        <taxon>Fungi</taxon>
        <taxon>Dikarya</taxon>
        <taxon>Ascomycota</taxon>
        <taxon>Pezizomycotina</taxon>
        <taxon>Dothideomycetes</taxon>
        <taxon>Pleosporomycetidae</taxon>
        <taxon>Pleosporales</taxon>
        <taxon>Torulaceae</taxon>
        <taxon>Dendryphion</taxon>
    </lineage>
</organism>
<feature type="compositionally biased region" description="Pro residues" evidence="12">
    <location>
        <begin position="663"/>
        <end position="675"/>
    </location>
</feature>
<dbReference type="Pfam" id="PF06333">
    <property type="entry name" value="Med13_C"/>
    <property type="match status" value="1"/>
</dbReference>
<accession>A0A9P9DI97</accession>
<feature type="region of interest" description="Disordered" evidence="12">
    <location>
        <begin position="1492"/>
        <end position="1517"/>
    </location>
</feature>
<feature type="region of interest" description="Disordered" evidence="12">
    <location>
        <begin position="414"/>
        <end position="441"/>
    </location>
</feature>
<evidence type="ECO:0000256" key="5">
    <source>
        <dbReference type="ARBA" id="ARBA00023015"/>
    </source>
</evidence>
<feature type="non-terminal residue" evidence="16">
    <location>
        <position position="1644"/>
    </location>
</feature>
<feature type="region of interest" description="Disordered" evidence="12">
    <location>
        <begin position="560"/>
        <end position="610"/>
    </location>
</feature>
<feature type="compositionally biased region" description="Polar residues" evidence="12">
    <location>
        <begin position="642"/>
        <end position="657"/>
    </location>
</feature>
<feature type="region of interest" description="Disordered" evidence="12">
    <location>
        <begin position="1544"/>
        <end position="1582"/>
    </location>
</feature>
<dbReference type="Pfam" id="PF11597">
    <property type="entry name" value="Med13_N"/>
    <property type="match status" value="1"/>
</dbReference>
<comment type="subunit">
    <text evidence="11">Component of the SRB8-11 complex, which itself associates with the Mediator complex.</text>
</comment>
<evidence type="ECO:0000313" key="17">
    <source>
        <dbReference type="Proteomes" id="UP000700596"/>
    </source>
</evidence>
<feature type="region of interest" description="Disordered" evidence="12">
    <location>
        <begin position="622"/>
        <end position="697"/>
    </location>
</feature>
<feature type="compositionally biased region" description="Pro residues" evidence="12">
    <location>
        <begin position="1494"/>
        <end position="1508"/>
    </location>
</feature>
<feature type="region of interest" description="Disordered" evidence="12">
    <location>
        <begin position="996"/>
        <end position="1024"/>
    </location>
</feature>
<dbReference type="Pfam" id="PF18296">
    <property type="entry name" value="MID_MedPIWI"/>
    <property type="match status" value="1"/>
</dbReference>
<evidence type="ECO:0000256" key="1">
    <source>
        <dbReference type="ARBA" id="ARBA00004123"/>
    </source>
</evidence>
<evidence type="ECO:0000256" key="6">
    <source>
        <dbReference type="ARBA" id="ARBA00023159"/>
    </source>
</evidence>
<dbReference type="GO" id="GO:0016592">
    <property type="term" value="C:mediator complex"/>
    <property type="evidence" value="ECO:0007669"/>
    <property type="project" value="InterPro"/>
</dbReference>
<dbReference type="InterPro" id="IPR009401">
    <property type="entry name" value="Med13_C"/>
</dbReference>
<feature type="compositionally biased region" description="Polar residues" evidence="12">
    <location>
        <begin position="1573"/>
        <end position="1582"/>
    </location>
</feature>
<feature type="region of interest" description="Disordered" evidence="12">
    <location>
        <begin position="1395"/>
        <end position="1451"/>
    </location>
</feature>
<feature type="region of interest" description="Disordered" evidence="12">
    <location>
        <begin position="471"/>
        <end position="492"/>
    </location>
</feature>
<comment type="similarity">
    <text evidence="2 11">Belongs to the Mediator complex subunit 13 family.</text>
</comment>
<feature type="compositionally biased region" description="Basic and acidic residues" evidence="12">
    <location>
        <begin position="414"/>
        <end position="433"/>
    </location>
</feature>
<dbReference type="InterPro" id="IPR041285">
    <property type="entry name" value="MID_MedPIWI"/>
</dbReference>
<evidence type="ECO:0000256" key="2">
    <source>
        <dbReference type="ARBA" id="ARBA00009354"/>
    </source>
</evidence>
<evidence type="ECO:0000256" key="9">
    <source>
        <dbReference type="ARBA" id="ARBA00025661"/>
    </source>
</evidence>
<feature type="domain" description="Mediator complex subunit Med13 N-terminal" evidence="14">
    <location>
        <begin position="1"/>
        <end position="360"/>
    </location>
</feature>
<dbReference type="PANTHER" id="PTHR48249">
    <property type="entry name" value="MEDIATOR OF RNA POLYMERASE II TRANSCRIPTION SUBUNIT 13"/>
    <property type="match status" value="1"/>
</dbReference>
<dbReference type="Proteomes" id="UP000700596">
    <property type="component" value="Unassembled WGS sequence"/>
</dbReference>
<feature type="compositionally biased region" description="Low complexity" evidence="12">
    <location>
        <begin position="1395"/>
        <end position="1419"/>
    </location>
</feature>
<evidence type="ECO:0000256" key="8">
    <source>
        <dbReference type="ARBA" id="ARBA00023242"/>
    </source>
</evidence>
<dbReference type="EMBL" id="JAGMWT010000011">
    <property type="protein sequence ID" value="KAH7119743.1"/>
    <property type="molecule type" value="Genomic_DNA"/>
</dbReference>
<evidence type="ECO:0000256" key="11">
    <source>
        <dbReference type="RuleBase" id="RU364134"/>
    </source>
</evidence>
<feature type="domain" description="Mediator complex subunit Med13 C-terminal" evidence="13">
    <location>
        <begin position="1258"/>
        <end position="1634"/>
    </location>
</feature>
<comment type="caution">
    <text evidence="16">The sequence shown here is derived from an EMBL/GenBank/DDBJ whole genome shotgun (WGS) entry which is preliminary data.</text>
</comment>
<dbReference type="GO" id="GO:0003713">
    <property type="term" value="F:transcription coactivator activity"/>
    <property type="evidence" value="ECO:0007669"/>
    <property type="project" value="TreeGrafter"/>
</dbReference>
<evidence type="ECO:0000256" key="7">
    <source>
        <dbReference type="ARBA" id="ARBA00023163"/>
    </source>
</evidence>
<protein>
    <recommendedName>
        <fullName evidence="3 11">Mediator of RNA polymerase II transcription subunit 13</fullName>
    </recommendedName>
    <alternativeName>
        <fullName evidence="10 11">Mediator complex subunit 13</fullName>
    </alternativeName>
</protein>
<dbReference type="OrthoDB" id="103819at2759"/>
<dbReference type="InterPro" id="IPR021643">
    <property type="entry name" value="Mediator_Med13_N"/>
</dbReference>
<keyword evidence="5 11" id="KW-0805">Transcription regulation</keyword>
<evidence type="ECO:0000256" key="10">
    <source>
        <dbReference type="ARBA" id="ARBA00032008"/>
    </source>
</evidence>
<feature type="compositionally biased region" description="Polar residues" evidence="12">
    <location>
        <begin position="474"/>
        <end position="488"/>
    </location>
</feature>
<keyword evidence="17" id="KW-1185">Reference proteome</keyword>
<evidence type="ECO:0000313" key="16">
    <source>
        <dbReference type="EMBL" id="KAH7119743.1"/>
    </source>
</evidence>
<evidence type="ECO:0000259" key="14">
    <source>
        <dbReference type="Pfam" id="PF11597"/>
    </source>
</evidence>
<comment type="subcellular location">
    <subcellularLocation>
        <location evidence="1 11">Nucleus</location>
    </subcellularLocation>
</comment>
<keyword evidence="4 11" id="KW-0678">Repressor</keyword>
<name>A0A9P9DI97_9PLEO</name>
<feature type="compositionally biased region" description="Polar residues" evidence="12">
    <location>
        <begin position="1000"/>
        <end position="1009"/>
    </location>
</feature>
<feature type="compositionally biased region" description="Acidic residues" evidence="12">
    <location>
        <begin position="560"/>
        <end position="571"/>
    </location>
</feature>
<feature type="region of interest" description="Disordered" evidence="12">
    <location>
        <begin position="113"/>
        <end position="148"/>
    </location>
</feature>
<gene>
    <name evidence="16" type="ORF">B0J11DRAFT_466439</name>
</gene>
<evidence type="ECO:0000259" key="13">
    <source>
        <dbReference type="Pfam" id="PF06333"/>
    </source>
</evidence>
<feature type="domain" description="MID" evidence="15">
    <location>
        <begin position="1065"/>
        <end position="1243"/>
    </location>
</feature>
<feature type="compositionally biased region" description="Low complexity" evidence="12">
    <location>
        <begin position="1432"/>
        <end position="1448"/>
    </location>
</feature>
<dbReference type="InterPro" id="IPR051139">
    <property type="entry name" value="Mediator_complx_sub13"/>
</dbReference>
<keyword evidence="7 11" id="KW-0804">Transcription</keyword>
<evidence type="ECO:0000256" key="4">
    <source>
        <dbReference type="ARBA" id="ARBA00022491"/>
    </source>
</evidence>
<feature type="compositionally biased region" description="Low complexity" evidence="12">
    <location>
        <begin position="1544"/>
        <end position="1558"/>
    </location>
</feature>
<reference evidence="16" key="1">
    <citation type="journal article" date="2021" name="Nat. Commun.">
        <title>Genetic determinants of endophytism in the Arabidopsis root mycobiome.</title>
        <authorList>
            <person name="Mesny F."/>
            <person name="Miyauchi S."/>
            <person name="Thiergart T."/>
            <person name="Pickel B."/>
            <person name="Atanasova L."/>
            <person name="Karlsson M."/>
            <person name="Huettel B."/>
            <person name="Barry K.W."/>
            <person name="Haridas S."/>
            <person name="Chen C."/>
            <person name="Bauer D."/>
            <person name="Andreopoulos W."/>
            <person name="Pangilinan J."/>
            <person name="LaButti K."/>
            <person name="Riley R."/>
            <person name="Lipzen A."/>
            <person name="Clum A."/>
            <person name="Drula E."/>
            <person name="Henrissat B."/>
            <person name="Kohler A."/>
            <person name="Grigoriev I.V."/>
            <person name="Martin F.M."/>
            <person name="Hacquard S."/>
        </authorList>
    </citation>
    <scope>NUCLEOTIDE SEQUENCE</scope>
    <source>
        <strain evidence="16">MPI-CAGE-CH-0243</strain>
    </source>
</reference>